<evidence type="ECO:0000313" key="2">
    <source>
        <dbReference type="Proteomes" id="UP000009273"/>
    </source>
</evidence>
<gene>
    <name evidence="1" type="primary">314</name>
    <name evidence="1" type="ORF">G_314</name>
</gene>
<evidence type="ECO:0000313" key="1">
    <source>
        <dbReference type="EMBL" id="AEO93573.1"/>
    </source>
</evidence>
<proteinExistence type="predicted"/>
<sequence length="181" mass="21361">MVPQRYFNIKDYFEGLQVAGELSDEFKVQIEKYKYPDSIQYSVRTTLSPVKTRYGFSNIDHFFPRVAIGKDQYHYFPFVVTLDRFEDVVDLNTVLPKVDTTKDSGAFSNTHQVFKMYKNSIVGELTERNFENVSLNDVQRGFELRASLSKKQDIEDISKMYDFVRDRCMLSMEKIKKLYSY</sequence>
<protein>
    <submittedName>
        <fullName evidence="1">Gp314</fullName>
    </submittedName>
</protein>
<dbReference type="KEGG" id="vg:18563529"/>
<reference evidence="1 2" key="1">
    <citation type="submission" date="2011-09" db="EMBL/GenBank/DDBJ databases">
        <authorList>
            <person name="Pope W.H."/>
            <person name="Pedulla M.L."/>
            <person name="Ford M.E."/>
            <person name="Peebles C.L."/>
            <person name="Hatfull G.H."/>
            <person name="Hendrix R.W."/>
        </authorList>
    </citation>
    <scope>NUCLEOTIDE SEQUENCE [LARGE SCALE GENOMIC DNA]</scope>
    <source>
        <strain evidence="1">G</strain>
    </source>
</reference>
<name>G3MA55_9CAUD</name>
<dbReference type="GeneID" id="18563529"/>
<dbReference type="RefSeq" id="YP_009015617.1">
    <property type="nucleotide sequence ID" value="NC_023719.1"/>
</dbReference>
<dbReference type="EMBL" id="JN638751">
    <property type="protein sequence ID" value="AEO93573.1"/>
    <property type="molecule type" value="Genomic_DNA"/>
</dbReference>
<dbReference type="Proteomes" id="UP000009273">
    <property type="component" value="Segment"/>
</dbReference>
<organism evidence="1 2">
    <name type="scientific">Bacillus phage G</name>
    <dbReference type="NCBI Taxonomy" id="2884420"/>
    <lineage>
        <taxon>Viruses</taxon>
        <taxon>Duplodnaviria</taxon>
        <taxon>Heunggongvirae</taxon>
        <taxon>Uroviricota</taxon>
        <taxon>Caudoviricetes</taxon>
        <taxon>Donellivirus</taxon>
        <taxon>Donellivirus gee</taxon>
    </lineage>
</organism>
<accession>G3MA55</accession>
<keyword evidence="2" id="KW-1185">Reference proteome</keyword>